<dbReference type="GeneID" id="19133936"/>
<gene>
    <name evidence="6" type="ORF">COCSADRAFT_195395</name>
</gene>
<dbReference type="RefSeq" id="XP_007694887.1">
    <property type="nucleotide sequence ID" value="XM_007696697.1"/>
</dbReference>
<evidence type="ECO:0000313" key="7">
    <source>
        <dbReference type="Proteomes" id="UP000016934"/>
    </source>
</evidence>
<dbReference type="InterPro" id="IPR008922">
    <property type="entry name" value="Di-copper_centre_dom_sf"/>
</dbReference>
<dbReference type="PRINTS" id="PR00092">
    <property type="entry name" value="TYROSINASE"/>
</dbReference>
<dbReference type="KEGG" id="bsc:COCSADRAFT_195395"/>
<dbReference type="Pfam" id="PF00264">
    <property type="entry name" value="Tyrosinase"/>
    <property type="match status" value="1"/>
</dbReference>
<evidence type="ECO:0000313" key="6">
    <source>
        <dbReference type="EMBL" id="EMD69610.1"/>
    </source>
</evidence>
<protein>
    <recommendedName>
        <fullName evidence="4 5">Tyrosinase copper-binding domain-containing protein</fullName>
    </recommendedName>
</protein>
<sequence>MRLFHALASCQLLATGLVAAVPLDSQPASTINIDPTVEPLEALAQLQQHAYETLRQRESVSKRDSTGCSLATATIRKGWQVLHIQFKKDRKAYIEAVQCLRRLPPRSDPSWAPAAKNRFDDFVAIHVNQTLFIHGNGPFLTWHRYFVWAYEQALRNECGYKGYQPYWDWFAHADNIYESPVFDGSDTSLGGDGEFFAHNGSLAGGRLIPIPSGLGGGCVKSGPFKNTQANIGPISPGMQGLTDLATGITDYNPRCLRRDLSPYIPKKWFTTKNLLNVTIGAGSVTHPIFWQEIQGRYTDGFLGLHASGHYTMGGDATDLYSSVNDPAFFLHHTMLDRIYWIWQVLHPAEANKVAGTLTLQNKPPTRNATIDEPLEMGINGETLKIRDMFDTLGGTPLCYIYL</sequence>
<organism evidence="6 7">
    <name type="scientific">Cochliobolus sativus (strain ND90Pr / ATCC 201652)</name>
    <name type="common">Common root rot and spot blotch fungus</name>
    <name type="synonym">Bipolaris sorokiniana</name>
    <dbReference type="NCBI Taxonomy" id="665912"/>
    <lineage>
        <taxon>Eukaryota</taxon>
        <taxon>Fungi</taxon>
        <taxon>Dikarya</taxon>
        <taxon>Ascomycota</taxon>
        <taxon>Pezizomycotina</taxon>
        <taxon>Dothideomycetes</taxon>
        <taxon>Pleosporomycetidae</taxon>
        <taxon>Pleosporales</taxon>
        <taxon>Pleosporineae</taxon>
        <taxon>Pleosporaceae</taxon>
        <taxon>Bipolaris</taxon>
    </lineage>
</organism>
<dbReference type="InterPro" id="IPR002227">
    <property type="entry name" value="Tyrosinase_Cu-bd"/>
</dbReference>
<dbReference type="PANTHER" id="PTHR11474:SF125">
    <property type="entry name" value="N-ACETYL-6-HYDROXYTRYPTOPHAN OXIDASE IVOB-RELATED"/>
    <property type="match status" value="1"/>
</dbReference>
<feature type="domain" description="Tyrosinase copper-binding" evidence="4">
    <location>
        <begin position="134"/>
        <end position="151"/>
    </location>
</feature>
<keyword evidence="1" id="KW-0479">Metal-binding</keyword>
<reference evidence="7" key="2">
    <citation type="journal article" date="2013" name="PLoS Genet.">
        <title>Comparative genome structure, secondary metabolite, and effector coding capacity across Cochliobolus pathogens.</title>
        <authorList>
            <person name="Condon B.J."/>
            <person name="Leng Y."/>
            <person name="Wu D."/>
            <person name="Bushley K.E."/>
            <person name="Ohm R.A."/>
            <person name="Otillar R."/>
            <person name="Martin J."/>
            <person name="Schackwitz W."/>
            <person name="Grimwood J."/>
            <person name="MohdZainudin N."/>
            <person name="Xue C."/>
            <person name="Wang R."/>
            <person name="Manning V.A."/>
            <person name="Dhillon B."/>
            <person name="Tu Z.J."/>
            <person name="Steffenson B.J."/>
            <person name="Salamov A."/>
            <person name="Sun H."/>
            <person name="Lowry S."/>
            <person name="LaButti K."/>
            <person name="Han J."/>
            <person name="Copeland A."/>
            <person name="Lindquist E."/>
            <person name="Barry K."/>
            <person name="Schmutz J."/>
            <person name="Baker S.E."/>
            <person name="Ciuffetti L.M."/>
            <person name="Grigoriev I.V."/>
            <person name="Zhong S."/>
            <person name="Turgeon B.G."/>
        </authorList>
    </citation>
    <scope>NUCLEOTIDE SEQUENCE [LARGE SCALE GENOMIC DNA]</scope>
    <source>
        <strain evidence="7">ND90Pr / ATCC 201652</strain>
    </source>
</reference>
<evidence type="ECO:0000259" key="5">
    <source>
        <dbReference type="PROSITE" id="PS00498"/>
    </source>
</evidence>
<evidence type="ECO:0000256" key="2">
    <source>
        <dbReference type="ARBA" id="ARBA00023002"/>
    </source>
</evidence>
<keyword evidence="7" id="KW-1185">Reference proteome</keyword>
<feature type="signal peptide" evidence="3">
    <location>
        <begin position="1"/>
        <end position="20"/>
    </location>
</feature>
<dbReference type="PROSITE" id="PS00497">
    <property type="entry name" value="TYROSINASE_1"/>
    <property type="match status" value="1"/>
</dbReference>
<dbReference type="Gene3D" id="1.10.1280.10">
    <property type="entry name" value="Di-copper center containing domain from catechol oxidase"/>
    <property type="match status" value="1"/>
</dbReference>
<dbReference type="STRING" id="665912.M2T5D0"/>
<evidence type="ECO:0000256" key="3">
    <source>
        <dbReference type="SAM" id="SignalP"/>
    </source>
</evidence>
<reference evidence="6 7" key="1">
    <citation type="journal article" date="2012" name="PLoS Pathog.">
        <title>Diverse lifestyles and strategies of plant pathogenesis encoded in the genomes of eighteen Dothideomycetes fungi.</title>
        <authorList>
            <person name="Ohm R.A."/>
            <person name="Feau N."/>
            <person name="Henrissat B."/>
            <person name="Schoch C.L."/>
            <person name="Horwitz B.A."/>
            <person name="Barry K.W."/>
            <person name="Condon B.J."/>
            <person name="Copeland A.C."/>
            <person name="Dhillon B."/>
            <person name="Glaser F."/>
            <person name="Hesse C.N."/>
            <person name="Kosti I."/>
            <person name="LaButti K."/>
            <person name="Lindquist E.A."/>
            <person name="Lucas S."/>
            <person name="Salamov A.A."/>
            <person name="Bradshaw R.E."/>
            <person name="Ciuffetti L."/>
            <person name="Hamelin R.C."/>
            <person name="Kema G.H.J."/>
            <person name="Lawrence C."/>
            <person name="Scott J.A."/>
            <person name="Spatafora J.W."/>
            <person name="Turgeon B.G."/>
            <person name="de Wit P.J.G.M."/>
            <person name="Zhong S."/>
            <person name="Goodwin S.B."/>
            <person name="Grigoriev I.V."/>
        </authorList>
    </citation>
    <scope>NUCLEOTIDE SEQUENCE [LARGE SCALE GENOMIC DNA]</scope>
    <source>
        <strain evidence="7">ND90Pr / ATCC 201652</strain>
    </source>
</reference>
<proteinExistence type="predicted"/>
<dbReference type="EMBL" id="KB445637">
    <property type="protein sequence ID" value="EMD69610.1"/>
    <property type="molecule type" value="Genomic_DNA"/>
</dbReference>
<keyword evidence="2" id="KW-0560">Oxidoreductase</keyword>
<dbReference type="PROSITE" id="PS00498">
    <property type="entry name" value="TYROSINASE_2"/>
    <property type="match status" value="1"/>
</dbReference>
<evidence type="ECO:0000256" key="1">
    <source>
        <dbReference type="ARBA" id="ARBA00022723"/>
    </source>
</evidence>
<dbReference type="OrthoDB" id="6132182at2759"/>
<keyword evidence="3" id="KW-0732">Signal</keyword>
<evidence type="ECO:0000259" key="4">
    <source>
        <dbReference type="PROSITE" id="PS00497"/>
    </source>
</evidence>
<dbReference type="GO" id="GO:0016491">
    <property type="term" value="F:oxidoreductase activity"/>
    <property type="evidence" value="ECO:0007669"/>
    <property type="project" value="UniProtKB-KW"/>
</dbReference>
<feature type="chain" id="PRO_5004026432" description="Tyrosinase copper-binding domain-containing protein" evidence="3">
    <location>
        <begin position="21"/>
        <end position="402"/>
    </location>
</feature>
<dbReference type="Proteomes" id="UP000016934">
    <property type="component" value="Unassembled WGS sequence"/>
</dbReference>
<dbReference type="InterPro" id="IPR050316">
    <property type="entry name" value="Tyrosinase/Hemocyanin"/>
</dbReference>
<dbReference type="eggNOG" id="ENOG502RM4B">
    <property type="taxonomic scope" value="Eukaryota"/>
</dbReference>
<dbReference type="OMA" id="IYWIWQA"/>
<feature type="domain" description="Tyrosinase copper-binding" evidence="5">
    <location>
        <begin position="325"/>
        <end position="336"/>
    </location>
</feature>
<name>M2T5D0_COCSN</name>
<dbReference type="PANTHER" id="PTHR11474">
    <property type="entry name" value="TYROSINASE FAMILY MEMBER"/>
    <property type="match status" value="1"/>
</dbReference>
<accession>M2T5D0</accession>
<dbReference type="HOGENOM" id="CLU_035914_0_1_1"/>
<dbReference type="AlphaFoldDB" id="M2T5D0"/>
<dbReference type="SUPFAM" id="SSF48056">
    <property type="entry name" value="Di-copper centre-containing domain"/>
    <property type="match status" value="1"/>
</dbReference>
<dbReference type="GO" id="GO:0046872">
    <property type="term" value="F:metal ion binding"/>
    <property type="evidence" value="ECO:0007669"/>
    <property type="project" value="UniProtKB-KW"/>
</dbReference>